<keyword evidence="1" id="KW-0328">Glycosyltransferase</keyword>
<keyword evidence="2 4" id="KW-0808">Transferase</keyword>
<dbReference type="NCBIfam" id="NF006564">
    <property type="entry name" value="PRK09071.1"/>
    <property type="match status" value="1"/>
</dbReference>
<gene>
    <name evidence="4" type="ORF">GCM10022277_33960</name>
</gene>
<keyword evidence="5" id="KW-1185">Reference proteome</keyword>
<protein>
    <submittedName>
        <fullName evidence="4">Glycosyl transferase family protein</fullName>
    </submittedName>
</protein>
<dbReference type="PANTHER" id="PTHR43285:SF4">
    <property type="entry name" value="TRANSFERASE"/>
    <property type="match status" value="1"/>
</dbReference>
<dbReference type="Proteomes" id="UP001501565">
    <property type="component" value="Unassembled WGS sequence"/>
</dbReference>
<name>A0ABP7N1D2_9GAMM</name>
<accession>A0ABP7N1D2</accession>
<dbReference type="GO" id="GO:0016740">
    <property type="term" value="F:transferase activity"/>
    <property type="evidence" value="ECO:0007669"/>
    <property type="project" value="UniProtKB-KW"/>
</dbReference>
<dbReference type="EMBL" id="BAABBN010000012">
    <property type="protein sequence ID" value="GAA3934583.1"/>
    <property type="molecule type" value="Genomic_DNA"/>
</dbReference>
<dbReference type="InterPro" id="IPR036320">
    <property type="entry name" value="Glycosyl_Trfase_fam3_N_dom_sf"/>
</dbReference>
<reference evidence="5" key="1">
    <citation type="journal article" date="2019" name="Int. J. Syst. Evol. Microbiol.">
        <title>The Global Catalogue of Microorganisms (GCM) 10K type strain sequencing project: providing services to taxonomists for standard genome sequencing and annotation.</title>
        <authorList>
            <consortium name="The Broad Institute Genomics Platform"/>
            <consortium name="The Broad Institute Genome Sequencing Center for Infectious Disease"/>
            <person name="Wu L."/>
            <person name="Ma J."/>
        </authorList>
    </citation>
    <scope>NUCLEOTIDE SEQUENCE [LARGE SCALE GENOMIC DNA]</scope>
    <source>
        <strain evidence="5">JCM 17551</strain>
    </source>
</reference>
<organism evidence="4 5">
    <name type="scientific">Litoribacillus peritrichatus</name>
    <dbReference type="NCBI Taxonomy" id="718191"/>
    <lineage>
        <taxon>Bacteria</taxon>
        <taxon>Pseudomonadati</taxon>
        <taxon>Pseudomonadota</taxon>
        <taxon>Gammaproteobacteria</taxon>
        <taxon>Oceanospirillales</taxon>
        <taxon>Oceanospirillaceae</taxon>
        <taxon>Litoribacillus</taxon>
    </lineage>
</organism>
<sequence>MSKKPFPIERDEHPFAQYVRILGKGKRGSRSFTQDEARDAMSMILKGEVEEVQLGAFLMLLRVKEESPEEIAGFVQAVKQHLTVESTIIPDLDWSSYAGKRRHLPWFVLSALLLSDNNFKIFMHGASGHTIGRIYTENVLSYLNLPIVDSFKAAETALAKNSFCYMPLSKFSPTLHRIIELRNTLGLRSPVHSLSRLINPLNAPCVVQGIFHPSYNPVHQIAGQLLGYQRLAVIKGEGGEIERNPDSKVEVRSSIDNELIEEVWPPLFSQRHVRPDELDIDLLPSLWRGKHQDEYAEMAVIGTAAFALRLIHHHQKNQEECLEWAKDLWAQRNKTLL</sequence>
<proteinExistence type="predicted"/>
<dbReference type="InterPro" id="IPR017459">
    <property type="entry name" value="Glycosyl_Trfase_fam3_N_dom"/>
</dbReference>
<comment type="caution">
    <text evidence="4">The sequence shown here is derived from an EMBL/GenBank/DDBJ whole genome shotgun (WGS) entry which is preliminary data.</text>
</comment>
<dbReference type="InterPro" id="IPR035902">
    <property type="entry name" value="Nuc_phospho_transferase"/>
</dbReference>
<evidence type="ECO:0000256" key="1">
    <source>
        <dbReference type="ARBA" id="ARBA00022676"/>
    </source>
</evidence>
<feature type="domain" description="Glycosyl transferase family 3 N-terminal" evidence="3">
    <location>
        <begin position="26"/>
        <end position="81"/>
    </location>
</feature>
<dbReference type="Gene3D" id="1.20.970.10">
    <property type="entry name" value="Transferase, Pyrimidine Nucleoside Phosphorylase, Chain C"/>
    <property type="match status" value="1"/>
</dbReference>
<dbReference type="Gene3D" id="3.40.1030.10">
    <property type="entry name" value="Nucleoside phosphorylase/phosphoribosyltransferase catalytic domain"/>
    <property type="match status" value="1"/>
</dbReference>
<evidence type="ECO:0000313" key="5">
    <source>
        <dbReference type="Proteomes" id="UP001501565"/>
    </source>
</evidence>
<dbReference type="SUPFAM" id="SSF52418">
    <property type="entry name" value="Nucleoside phosphorylase/phosphoribosyltransferase catalytic domain"/>
    <property type="match status" value="1"/>
</dbReference>
<dbReference type="Pfam" id="PF02885">
    <property type="entry name" value="Glycos_trans_3N"/>
    <property type="match status" value="1"/>
</dbReference>
<dbReference type="InterPro" id="IPR005940">
    <property type="entry name" value="Anthranilate_Pribosyl_Tfrase"/>
</dbReference>
<evidence type="ECO:0000313" key="4">
    <source>
        <dbReference type="EMBL" id="GAA3934583.1"/>
    </source>
</evidence>
<evidence type="ECO:0000259" key="3">
    <source>
        <dbReference type="Pfam" id="PF02885"/>
    </source>
</evidence>
<dbReference type="PANTHER" id="PTHR43285">
    <property type="entry name" value="ANTHRANILATE PHOSPHORIBOSYLTRANSFERASE"/>
    <property type="match status" value="1"/>
</dbReference>
<dbReference type="SUPFAM" id="SSF47648">
    <property type="entry name" value="Nucleoside phosphorylase/phosphoribosyltransferase N-terminal domain"/>
    <property type="match status" value="1"/>
</dbReference>
<dbReference type="RefSeq" id="WP_344799789.1">
    <property type="nucleotide sequence ID" value="NZ_BAABBN010000012.1"/>
</dbReference>
<evidence type="ECO:0000256" key="2">
    <source>
        <dbReference type="ARBA" id="ARBA00022679"/>
    </source>
</evidence>